<accession>A0A6I3JGR5</accession>
<feature type="domain" description="Bacterial spore germination immunoglobulin-like" evidence="3">
    <location>
        <begin position="208"/>
        <end position="292"/>
    </location>
</feature>
<keyword evidence="5" id="KW-1185">Reference proteome</keyword>
<comment type="caution">
    <text evidence="4">The sequence shown here is derived from an EMBL/GenBank/DDBJ whole genome shotgun (WGS) entry which is preliminary data.</text>
</comment>
<feature type="chain" id="PRO_5039422091" description="Bacterial spore germination immunoglobulin-like domain-containing protein" evidence="2">
    <location>
        <begin position="25"/>
        <end position="306"/>
    </location>
</feature>
<dbReference type="EMBL" id="WLCI01000020">
    <property type="protein sequence ID" value="MTB97225.1"/>
    <property type="molecule type" value="Genomic_DNA"/>
</dbReference>
<dbReference type="Proteomes" id="UP000433406">
    <property type="component" value="Unassembled WGS sequence"/>
</dbReference>
<dbReference type="RefSeq" id="WP_154617002.1">
    <property type="nucleotide sequence ID" value="NZ_CP053660.1"/>
</dbReference>
<proteinExistence type="predicted"/>
<feature type="signal peptide" evidence="2">
    <location>
        <begin position="1"/>
        <end position="24"/>
    </location>
</feature>
<feature type="compositionally biased region" description="Low complexity" evidence="1">
    <location>
        <begin position="31"/>
        <end position="50"/>
    </location>
</feature>
<feature type="region of interest" description="Disordered" evidence="1">
    <location>
        <begin position="283"/>
        <end position="306"/>
    </location>
</feature>
<dbReference type="InterPro" id="IPR018911">
    <property type="entry name" value="Gmad2_Ig-like_dom"/>
</dbReference>
<evidence type="ECO:0000256" key="1">
    <source>
        <dbReference type="SAM" id="MobiDB-lite"/>
    </source>
</evidence>
<evidence type="ECO:0000256" key="2">
    <source>
        <dbReference type="SAM" id="SignalP"/>
    </source>
</evidence>
<dbReference type="Pfam" id="PF10648">
    <property type="entry name" value="Gmad2"/>
    <property type="match status" value="1"/>
</dbReference>
<sequence>MDARLRITALLTASTLGLALTACGEDGSAEDPTPAGSTTSPSASPPTDATDATDEPTAEPTNPAPSEGDAETTVPAYFVGDTPQGARLYREFRRVSGDPYVAAAALVTGGDVLDPDYRSLWPDGSFADVRQEGDAIVAEVADDGWATRGGLSANGARLAAQQLVYTLQGVAQERLPVRVVDGEGTPVPLFGLEGDLAQASPLEVLALVSISGPEEGATVSGTFTAGGVASSFEANVPWQVRDSGGKVVLDGYATAEGWMDKLYPWASEVDVSDLAPGTYTFIARTDDPSGGEGGGPMEDSKTITVE</sequence>
<evidence type="ECO:0000313" key="5">
    <source>
        <dbReference type="Proteomes" id="UP000433406"/>
    </source>
</evidence>
<feature type="region of interest" description="Disordered" evidence="1">
    <location>
        <begin position="24"/>
        <end position="77"/>
    </location>
</feature>
<gene>
    <name evidence="4" type="ORF">GGQ22_19330</name>
</gene>
<keyword evidence="2" id="KW-0732">Signal</keyword>
<reference evidence="4 5" key="1">
    <citation type="submission" date="2019-10" db="EMBL/GenBank/DDBJ databases">
        <title>Nocardioides novel species isolated from the excrement of Marmot.</title>
        <authorList>
            <person name="Zhang G."/>
        </authorList>
    </citation>
    <scope>NUCLEOTIDE SEQUENCE [LARGE SCALE GENOMIC DNA]</scope>
    <source>
        <strain evidence="5">zg-579</strain>
    </source>
</reference>
<name>A0A6I3JGR5_9ACTN</name>
<evidence type="ECO:0000313" key="4">
    <source>
        <dbReference type="EMBL" id="MTB97225.1"/>
    </source>
</evidence>
<protein>
    <recommendedName>
        <fullName evidence="3">Bacterial spore germination immunoglobulin-like domain-containing protein</fullName>
    </recommendedName>
</protein>
<organism evidence="4 5">
    <name type="scientific">Nocardioides marmotae</name>
    <dbReference type="NCBI Taxonomy" id="2663857"/>
    <lineage>
        <taxon>Bacteria</taxon>
        <taxon>Bacillati</taxon>
        <taxon>Actinomycetota</taxon>
        <taxon>Actinomycetes</taxon>
        <taxon>Propionibacteriales</taxon>
        <taxon>Nocardioidaceae</taxon>
        <taxon>Nocardioides</taxon>
    </lineage>
</organism>
<dbReference type="PROSITE" id="PS51257">
    <property type="entry name" value="PROKAR_LIPOPROTEIN"/>
    <property type="match status" value="1"/>
</dbReference>
<evidence type="ECO:0000259" key="3">
    <source>
        <dbReference type="Pfam" id="PF10648"/>
    </source>
</evidence>
<dbReference type="AlphaFoldDB" id="A0A6I3JGR5"/>